<dbReference type="InterPro" id="IPR048254">
    <property type="entry name" value="CDP_ALCOHOL_P_TRANSF_CS"/>
</dbReference>
<evidence type="ECO:0000256" key="4">
    <source>
        <dbReference type="ARBA" id="ARBA00022692"/>
    </source>
</evidence>
<dbReference type="Gene3D" id="1.20.120.1760">
    <property type="match status" value="1"/>
</dbReference>
<comment type="subcellular location">
    <subcellularLocation>
        <location evidence="1">Membrane</location>
        <topology evidence="1">Multi-pass membrane protein</topology>
    </subcellularLocation>
</comment>
<evidence type="ECO:0000256" key="2">
    <source>
        <dbReference type="ARBA" id="ARBA00010441"/>
    </source>
</evidence>
<dbReference type="FunFam" id="1.20.120.1760:FF:000002">
    <property type="entry name" value="Choline/ethanolamine phosphotransferase 1"/>
    <property type="match status" value="1"/>
</dbReference>
<feature type="transmembrane region" description="Helical" evidence="16">
    <location>
        <begin position="184"/>
        <end position="201"/>
    </location>
</feature>
<dbReference type="GO" id="GO:0005789">
    <property type="term" value="C:endoplasmic reticulum membrane"/>
    <property type="evidence" value="ECO:0007669"/>
    <property type="project" value="TreeGrafter"/>
</dbReference>
<comment type="pathway">
    <text evidence="12">Phospholipid metabolism; phosphatidylcholine biosynthesis; phosphatidylcholine from phosphocholine: step 2/2.</text>
</comment>
<keyword evidence="7" id="KW-0594">Phospholipid biosynthesis</keyword>
<dbReference type="Pfam" id="PF01066">
    <property type="entry name" value="CDP-OH_P_transf"/>
    <property type="match status" value="1"/>
</dbReference>
<evidence type="ECO:0000256" key="3">
    <source>
        <dbReference type="ARBA" id="ARBA00022679"/>
    </source>
</evidence>
<evidence type="ECO:0000256" key="5">
    <source>
        <dbReference type="ARBA" id="ARBA00022989"/>
    </source>
</evidence>
<dbReference type="AlphaFoldDB" id="A0A9J6C6F9"/>
<dbReference type="GO" id="GO:0004142">
    <property type="term" value="F:diacylglycerol cholinephosphotransferase activity"/>
    <property type="evidence" value="ECO:0007669"/>
    <property type="project" value="UniProtKB-EC"/>
</dbReference>
<evidence type="ECO:0000313" key="17">
    <source>
        <dbReference type="EMBL" id="KAG5677432.1"/>
    </source>
</evidence>
<accession>A0A9J6C6F9</accession>
<evidence type="ECO:0000256" key="10">
    <source>
        <dbReference type="ARBA" id="ARBA00036651"/>
    </source>
</evidence>
<evidence type="ECO:0000256" key="8">
    <source>
        <dbReference type="ARBA" id="ARBA00023264"/>
    </source>
</evidence>
<evidence type="ECO:0000256" key="1">
    <source>
        <dbReference type="ARBA" id="ARBA00004141"/>
    </source>
</evidence>
<dbReference type="GO" id="GO:0006646">
    <property type="term" value="P:phosphatidylethanolamine biosynthetic process"/>
    <property type="evidence" value="ECO:0007669"/>
    <property type="project" value="TreeGrafter"/>
</dbReference>
<comment type="catalytic activity">
    <reaction evidence="10">
        <text>1,2-dioctanoyl-sn-glycerol + CDP-choline = 1,2-dioctanoyl-sn-glycero-3-phosphocholine + CMP + H(+)</text>
        <dbReference type="Rhea" id="RHEA:54232"/>
        <dbReference type="ChEBI" id="CHEBI:15378"/>
        <dbReference type="ChEBI" id="CHEBI:58779"/>
        <dbReference type="ChEBI" id="CHEBI:60377"/>
        <dbReference type="ChEBI" id="CHEBI:76979"/>
        <dbReference type="ChEBI" id="CHEBI:78228"/>
    </reaction>
    <physiologicalReaction direction="left-to-right" evidence="10">
        <dbReference type="Rhea" id="RHEA:54233"/>
    </physiologicalReaction>
</comment>
<feature type="transmembrane region" description="Helical" evidence="16">
    <location>
        <begin position="338"/>
        <end position="360"/>
    </location>
</feature>
<dbReference type="InterPro" id="IPR043130">
    <property type="entry name" value="CDP-OH_PTrfase_TM_dom"/>
</dbReference>
<evidence type="ECO:0000256" key="12">
    <source>
        <dbReference type="ARBA" id="ARBA00037890"/>
    </source>
</evidence>
<keyword evidence="5 16" id="KW-1133">Transmembrane helix</keyword>
<comment type="catalytic activity">
    <reaction evidence="9">
        <text>1-hexadecanoyl-2-(4Z,7Z,10Z,13Z,16Z,19Z-docosahexaenoyl)-sn-glycerol + CDP-choline = 1-hexadecanoyl-2-(4Z,7Z,10Z,13Z,16Z,19Z-docosahexaenoyl)-sn-glycero-3-phosphocholine + CMP + H(+)</text>
        <dbReference type="Rhea" id="RHEA:54332"/>
        <dbReference type="ChEBI" id="CHEBI:15378"/>
        <dbReference type="ChEBI" id="CHEBI:58779"/>
        <dbReference type="ChEBI" id="CHEBI:60377"/>
        <dbReference type="ChEBI" id="CHEBI:74963"/>
        <dbReference type="ChEBI" id="CHEBI:82949"/>
    </reaction>
    <physiologicalReaction direction="left-to-right" evidence="9">
        <dbReference type="Rhea" id="RHEA:54333"/>
    </physiologicalReaction>
</comment>
<proteinExistence type="inferred from homology"/>
<gene>
    <name evidence="17" type="ORF">PVAND_007190</name>
</gene>
<keyword evidence="4 16" id="KW-0812">Transmembrane</keyword>
<name>A0A9J6C6F9_POLVA</name>
<evidence type="ECO:0000256" key="9">
    <source>
        <dbReference type="ARBA" id="ARBA00036100"/>
    </source>
</evidence>
<dbReference type="EC" id="2.7.8.2" evidence="13"/>
<sequence length="385" mass="43619">MLFREQKILNSSQLRKLSEHKYSVTSSSLIEPYLQPYWNWLVLKLPLWIAPNLITIIGLAVNIVTALILLYYNPDGKDTNSPPRWTYLVCALGLFIYQSLDAIDGKQARRTNTSSPLGELFDHGCDSISLVFVTLSTCAAVQYGSFPQIMFVEVFVVFALFYCSHWQAYISGTLHFGKIDVTEAHYSVIFVHIMTFFYGPKIWSTKIFGVLELWYLIIGMTILTGSLVVSDFITTIRRGGSGKNGSTVAGTSVISPIIPFLLILIPSYIIAVKSKSGIYESSPMLYMLTFGILFAKITNKLVIAHLSKSVMDYFDSGMWGPVALFLNQYFNEFFPEYYLLWLVLGWVTVDLIWYCSTVCLEMCEYMNIKLFTIPYPTKVAVNGKK</sequence>
<dbReference type="EMBL" id="JADBJN010000002">
    <property type="protein sequence ID" value="KAG5677432.1"/>
    <property type="molecule type" value="Genomic_DNA"/>
</dbReference>
<feature type="transmembrane region" description="Helical" evidence="16">
    <location>
        <begin position="253"/>
        <end position="272"/>
    </location>
</feature>
<feature type="transmembrane region" description="Helical" evidence="16">
    <location>
        <begin position="213"/>
        <end position="233"/>
    </location>
</feature>
<feature type="transmembrane region" description="Helical" evidence="16">
    <location>
        <begin position="150"/>
        <end position="172"/>
    </location>
</feature>
<keyword evidence="8" id="KW-1208">Phospholipid metabolism</keyword>
<comment type="catalytic activity">
    <reaction evidence="14">
        <text>CDP-choline + a 1,2-diacyl-sn-glycerol = a 1,2-diacyl-sn-glycero-3-phosphocholine + CMP + H(+)</text>
        <dbReference type="Rhea" id="RHEA:32939"/>
        <dbReference type="ChEBI" id="CHEBI:15378"/>
        <dbReference type="ChEBI" id="CHEBI:17815"/>
        <dbReference type="ChEBI" id="CHEBI:57643"/>
        <dbReference type="ChEBI" id="CHEBI:58779"/>
        <dbReference type="ChEBI" id="CHEBI:60377"/>
        <dbReference type="EC" id="2.7.8.2"/>
    </reaction>
    <physiologicalReaction direction="left-to-right" evidence="14">
        <dbReference type="Rhea" id="RHEA:32940"/>
    </physiologicalReaction>
</comment>
<feature type="transmembrane region" description="Helical" evidence="16">
    <location>
        <begin position="84"/>
        <end position="100"/>
    </location>
</feature>
<feature type="transmembrane region" description="Helical" evidence="16">
    <location>
        <begin position="284"/>
        <end position="306"/>
    </location>
</feature>
<evidence type="ECO:0000256" key="14">
    <source>
        <dbReference type="ARBA" id="ARBA00048570"/>
    </source>
</evidence>
<dbReference type="InterPro" id="IPR000462">
    <property type="entry name" value="CDP-OH_P_trans"/>
</dbReference>
<evidence type="ECO:0000256" key="7">
    <source>
        <dbReference type="ARBA" id="ARBA00023209"/>
    </source>
</evidence>
<dbReference type="GO" id="GO:0004307">
    <property type="term" value="F:ethanolaminephosphotransferase activity"/>
    <property type="evidence" value="ECO:0007669"/>
    <property type="project" value="TreeGrafter"/>
</dbReference>
<dbReference type="InterPro" id="IPR014472">
    <property type="entry name" value="CHOPT"/>
</dbReference>
<keyword evidence="18" id="KW-1185">Reference proteome</keyword>
<dbReference type="PANTHER" id="PTHR10414">
    <property type="entry name" value="ETHANOLAMINEPHOSPHOTRANSFERASE"/>
    <property type="match status" value="1"/>
</dbReference>
<organism evidence="17 18">
    <name type="scientific">Polypedilum vanderplanki</name>
    <name type="common">Sleeping chironomid midge</name>
    <dbReference type="NCBI Taxonomy" id="319348"/>
    <lineage>
        <taxon>Eukaryota</taxon>
        <taxon>Metazoa</taxon>
        <taxon>Ecdysozoa</taxon>
        <taxon>Arthropoda</taxon>
        <taxon>Hexapoda</taxon>
        <taxon>Insecta</taxon>
        <taxon>Pterygota</taxon>
        <taxon>Neoptera</taxon>
        <taxon>Endopterygota</taxon>
        <taxon>Diptera</taxon>
        <taxon>Nematocera</taxon>
        <taxon>Chironomoidea</taxon>
        <taxon>Chironomidae</taxon>
        <taxon>Chironominae</taxon>
        <taxon>Polypedilum</taxon>
        <taxon>Polypedilum</taxon>
    </lineage>
</organism>
<keyword evidence="3 15" id="KW-0808">Transferase</keyword>
<evidence type="ECO:0000256" key="6">
    <source>
        <dbReference type="ARBA" id="ARBA00023136"/>
    </source>
</evidence>
<dbReference type="PIRSF" id="PIRSF015665">
    <property type="entry name" value="CHOPT"/>
    <property type="match status" value="1"/>
</dbReference>
<feature type="transmembrane region" description="Helical" evidence="16">
    <location>
        <begin position="48"/>
        <end position="72"/>
    </location>
</feature>
<dbReference type="GO" id="GO:0005794">
    <property type="term" value="C:Golgi apparatus"/>
    <property type="evidence" value="ECO:0007669"/>
    <property type="project" value="TreeGrafter"/>
</dbReference>
<keyword evidence="7" id="KW-0443">Lipid metabolism</keyword>
<dbReference type="Proteomes" id="UP001107558">
    <property type="component" value="Chromosome 2"/>
</dbReference>
<evidence type="ECO:0000256" key="15">
    <source>
        <dbReference type="RuleBase" id="RU003750"/>
    </source>
</evidence>
<dbReference type="PANTHER" id="PTHR10414:SF37">
    <property type="entry name" value="BB IN A BOXCAR, ISOFORM C"/>
    <property type="match status" value="1"/>
</dbReference>
<comment type="similarity">
    <text evidence="2 15">Belongs to the CDP-alcohol phosphatidyltransferase class-I family.</text>
</comment>
<comment type="catalytic activity">
    <reaction evidence="11">
        <text>1-hexadecanoyl-2-(9Z-octadecenoyl)-sn-glycerol + CDP-choline = 1-hexadecanoyl-2-(9Z-octadecenoyl)-sn-glycero-3-phosphocholine + CMP + H(+)</text>
        <dbReference type="Rhea" id="RHEA:54244"/>
        <dbReference type="ChEBI" id="CHEBI:15378"/>
        <dbReference type="ChEBI" id="CHEBI:58779"/>
        <dbReference type="ChEBI" id="CHEBI:60377"/>
        <dbReference type="ChEBI" id="CHEBI:73001"/>
        <dbReference type="ChEBI" id="CHEBI:75466"/>
    </reaction>
    <physiologicalReaction direction="left-to-right" evidence="11">
        <dbReference type="Rhea" id="RHEA:54245"/>
    </physiologicalReaction>
</comment>
<evidence type="ECO:0000256" key="16">
    <source>
        <dbReference type="SAM" id="Phobius"/>
    </source>
</evidence>
<evidence type="ECO:0000256" key="13">
    <source>
        <dbReference type="ARBA" id="ARBA00038987"/>
    </source>
</evidence>
<keyword evidence="6 16" id="KW-0472">Membrane</keyword>
<dbReference type="PROSITE" id="PS00379">
    <property type="entry name" value="CDP_ALCOHOL_P_TRANSF"/>
    <property type="match status" value="1"/>
</dbReference>
<evidence type="ECO:0000313" key="18">
    <source>
        <dbReference type="Proteomes" id="UP001107558"/>
    </source>
</evidence>
<comment type="caution">
    <text evidence="17">The sequence shown here is derived from an EMBL/GenBank/DDBJ whole genome shotgun (WGS) entry which is preliminary data.</text>
</comment>
<dbReference type="OrthoDB" id="196717at2759"/>
<reference evidence="17" key="1">
    <citation type="submission" date="2021-03" db="EMBL/GenBank/DDBJ databases">
        <title>Chromosome level genome of the anhydrobiotic midge Polypedilum vanderplanki.</title>
        <authorList>
            <person name="Yoshida Y."/>
            <person name="Kikawada T."/>
            <person name="Gusev O."/>
        </authorList>
    </citation>
    <scope>NUCLEOTIDE SEQUENCE</scope>
    <source>
        <strain evidence="17">NIAS01</strain>
        <tissue evidence="17">Whole body or cell culture</tissue>
    </source>
</reference>
<protein>
    <recommendedName>
        <fullName evidence="13">diacylglycerol cholinephosphotransferase</fullName>
        <ecNumber evidence="13">2.7.8.2</ecNumber>
    </recommendedName>
</protein>
<evidence type="ECO:0000256" key="11">
    <source>
        <dbReference type="ARBA" id="ARBA00036890"/>
    </source>
</evidence>
<keyword evidence="7" id="KW-0444">Lipid biosynthesis</keyword>